<evidence type="ECO:0008006" key="3">
    <source>
        <dbReference type="Google" id="ProtNLM"/>
    </source>
</evidence>
<dbReference type="RefSeq" id="WP_256944597.1">
    <property type="nucleotide sequence ID" value="NZ_JANHNZ010000002.1"/>
</dbReference>
<name>A0ABT1WLT1_9LACT</name>
<evidence type="ECO:0000313" key="1">
    <source>
        <dbReference type="EMBL" id="MCQ9209482.1"/>
    </source>
</evidence>
<reference evidence="1" key="1">
    <citation type="submission" date="2022-07" db="EMBL/GenBank/DDBJ databases">
        <authorList>
            <person name="Jung M.-Y."/>
            <person name="Lee M."/>
        </authorList>
    </citation>
    <scope>NUCLEOTIDE SEQUENCE</scope>
    <source>
        <strain evidence="1">S8</strain>
    </source>
</reference>
<gene>
    <name evidence="1" type="ORF">NPA36_02860</name>
</gene>
<proteinExistence type="predicted"/>
<keyword evidence="2" id="KW-1185">Reference proteome</keyword>
<reference evidence="1" key="3">
    <citation type="journal article" date="2023" name="Microbiol. Resour. Announc.">
        <title>Draft Genome Sequence of Granulicatella sp. Strain S8, Isolated from a Marine Fish, Seriola quinqueradiata.</title>
        <authorList>
            <person name="Lee M."/>
            <person name="Farooq A."/>
            <person name="Jeong J.B."/>
            <person name="Jung M.Y."/>
        </authorList>
    </citation>
    <scope>NUCLEOTIDE SEQUENCE</scope>
    <source>
        <strain evidence="1">S8</strain>
    </source>
</reference>
<comment type="caution">
    <text evidence="1">The sequence shown here is derived from an EMBL/GenBank/DDBJ whole genome shotgun (WGS) entry which is preliminary data.</text>
</comment>
<protein>
    <recommendedName>
        <fullName evidence="3">HEAT repeat domain-containing protein</fullName>
    </recommendedName>
</protein>
<accession>A0ABT1WLT1</accession>
<organism evidence="1 2">
    <name type="scientific">Granulicatella seriolae</name>
    <dbReference type="NCBI Taxonomy" id="2967226"/>
    <lineage>
        <taxon>Bacteria</taxon>
        <taxon>Bacillati</taxon>
        <taxon>Bacillota</taxon>
        <taxon>Bacilli</taxon>
        <taxon>Lactobacillales</taxon>
        <taxon>Carnobacteriaceae</taxon>
        <taxon>Granulicatella</taxon>
    </lineage>
</organism>
<dbReference type="Proteomes" id="UP001059480">
    <property type="component" value="Unassembled WGS sequence"/>
</dbReference>
<evidence type="ECO:0000313" key="2">
    <source>
        <dbReference type="Proteomes" id="UP001059480"/>
    </source>
</evidence>
<sequence length="548" mass="65108">MPKKLSIFHRIQEERAQDAVLPYRFQDVYKDGQEEFQFLDSRRLLLTPILIESLAKEFLLLLDQQVLLQTDRSLLEVTAYLRKNSFYTYSQVFIDYFSDYLKTLELKQKEKWNHWLIDTITKTEDCHLVNVCLTILPFFKDDLSQKIHRIFTLHSRYTFYALQGMKKTMTKSDFLTFLKWTNQYTTAFGHLITFAFLDLDSPEELEWFLTKGSFNHTYPSLAAQKCLTKEQVLNYLDQADVVPKLMDSLSYLLVYAFEQEEFAKKYIRQAWLLNYIKHSEKLNSFLGVAAMAILYAEFGTRFITLRMNMDDSYIAPRESLQFGSWQNIKEAMDKLAKQLSTNKKIYQQWLYKEMLAPKWNLLSAIAICRYYHLRPNFIYFQSYLIMDPLEMVACSFLVEEHLPTYLGDVVQYVMAVVRPSVYNYLEDGPRRRVPQSFLLVDRWQLSILTGMTKFGLYHEDYLLLLAKYPNIEVRKLALSLLKEHRDQWGPTVRTVLHYYHSFEPNRLLQHRLSTLIWQGFEQTNVRQVSLDSEKIILFPQKTGNQTKE</sequence>
<reference evidence="1" key="2">
    <citation type="journal article" date="2023" name="Curr. Microbiol.">
        <title>Granulicatella seriolae sp. nov., a Novel Facultative Anaerobe Isolated from Yellowtail Marine Fish.</title>
        <authorList>
            <person name="Lee M."/>
            <person name="Choi Y.J."/>
            <person name="Farooq A."/>
            <person name="Jeong J.B."/>
            <person name="Jung M.Y."/>
        </authorList>
    </citation>
    <scope>NUCLEOTIDE SEQUENCE</scope>
    <source>
        <strain evidence="1">S8</strain>
    </source>
</reference>
<dbReference type="EMBL" id="JANHNZ010000002">
    <property type="protein sequence ID" value="MCQ9209482.1"/>
    <property type="molecule type" value="Genomic_DNA"/>
</dbReference>